<protein>
    <submittedName>
        <fullName evidence="1">Excreted virulence factor EspC, type VII ESX diderm</fullName>
    </submittedName>
</protein>
<proteinExistence type="predicted"/>
<dbReference type="EMBL" id="FZNR01000031">
    <property type="protein sequence ID" value="SNS97493.1"/>
    <property type="molecule type" value="Genomic_DNA"/>
</dbReference>
<dbReference type="Proteomes" id="UP000198415">
    <property type="component" value="Unassembled WGS sequence"/>
</dbReference>
<evidence type="ECO:0000313" key="1">
    <source>
        <dbReference type="EMBL" id="SNS97493.1"/>
    </source>
</evidence>
<dbReference type="SUPFAM" id="SSF140453">
    <property type="entry name" value="EsxAB dimer-like"/>
    <property type="match status" value="1"/>
</dbReference>
<dbReference type="RefSeq" id="WP_089298709.1">
    <property type="nucleotide sequence ID" value="NZ_BOMU01000113.1"/>
</dbReference>
<dbReference type="AlphaFoldDB" id="A0A239IWU5"/>
<reference evidence="1 2" key="1">
    <citation type="submission" date="2017-06" db="EMBL/GenBank/DDBJ databases">
        <authorList>
            <person name="Kim H.J."/>
            <person name="Triplett B.A."/>
        </authorList>
    </citation>
    <scope>NUCLEOTIDE SEQUENCE [LARGE SCALE GENOMIC DNA]</scope>
    <source>
        <strain evidence="1 2">DSM 43151</strain>
    </source>
</reference>
<gene>
    <name evidence="1" type="ORF">SAMN06264365_13126</name>
</gene>
<keyword evidence="2" id="KW-1185">Reference proteome</keyword>
<name>A0A239IWU5_9ACTN</name>
<dbReference type="Gene3D" id="1.10.287.1060">
    <property type="entry name" value="ESAT-6-like"/>
    <property type="match status" value="1"/>
</dbReference>
<organism evidence="1 2">
    <name type="scientific">Actinoplanes regularis</name>
    <dbReference type="NCBI Taxonomy" id="52697"/>
    <lineage>
        <taxon>Bacteria</taxon>
        <taxon>Bacillati</taxon>
        <taxon>Actinomycetota</taxon>
        <taxon>Actinomycetes</taxon>
        <taxon>Micromonosporales</taxon>
        <taxon>Micromonosporaceae</taxon>
        <taxon>Actinoplanes</taxon>
    </lineage>
</organism>
<accession>A0A239IWU5</accession>
<evidence type="ECO:0000313" key="2">
    <source>
        <dbReference type="Proteomes" id="UP000198415"/>
    </source>
</evidence>
<dbReference type="OrthoDB" id="3298336at2"/>
<dbReference type="InterPro" id="IPR036689">
    <property type="entry name" value="ESAT-6-like_sf"/>
</dbReference>
<sequence>MQPTQLEVDVQALRGIGTEVTAAATTLRNTAKNAEAGLAPTPQAGSEAARAAQSAAMAWLADLHRLTNDVDSFGARLTKAARDYRATDHTNADGLQGSQYRVPR</sequence>